<protein>
    <submittedName>
        <fullName evidence="2">Uncharacterized protein</fullName>
    </submittedName>
</protein>
<reference evidence="2 3" key="1">
    <citation type="submission" date="2007-06" db="EMBL/GenBank/DDBJ databases">
        <title>The Genome Sequence of Coccidioides posadasii RMSCC_3488.</title>
        <authorList>
            <consortium name="Coccidioides Genome Resources Consortium"/>
            <consortium name="The Broad Institute Genome Sequencing Platform"/>
            <person name="Henn M.R."/>
            <person name="Sykes S."/>
            <person name="Young S."/>
            <person name="Jaffe D."/>
            <person name="Berlin A."/>
            <person name="Alvarez P."/>
            <person name="Butler J."/>
            <person name="Gnerre S."/>
            <person name="Grabherr M."/>
            <person name="Mauceli E."/>
            <person name="Brockman W."/>
            <person name="Kodira C."/>
            <person name="Alvarado L."/>
            <person name="Zeng Q."/>
            <person name="Crawford M."/>
            <person name="Antoine C."/>
            <person name="Devon K."/>
            <person name="Galgiani J."/>
            <person name="Orsborn K."/>
            <person name="Lewis M.L."/>
            <person name="Nusbaum C."/>
            <person name="Galagan J."/>
            <person name="Birren B."/>
        </authorList>
    </citation>
    <scope>NUCLEOTIDE SEQUENCE [LARGE SCALE GENOMIC DNA]</scope>
    <source>
        <strain evidence="2 3">RMSCC 3488</strain>
    </source>
</reference>
<feature type="region of interest" description="Disordered" evidence="1">
    <location>
        <begin position="1"/>
        <end position="23"/>
    </location>
</feature>
<evidence type="ECO:0000256" key="1">
    <source>
        <dbReference type="SAM" id="MobiDB-lite"/>
    </source>
</evidence>
<dbReference type="AlphaFoldDB" id="A0A0J6I3K9"/>
<organism evidence="2 3">
    <name type="scientific">Coccidioides posadasii RMSCC 3488</name>
    <dbReference type="NCBI Taxonomy" id="454284"/>
    <lineage>
        <taxon>Eukaryota</taxon>
        <taxon>Fungi</taxon>
        <taxon>Dikarya</taxon>
        <taxon>Ascomycota</taxon>
        <taxon>Pezizomycotina</taxon>
        <taxon>Eurotiomycetes</taxon>
        <taxon>Eurotiomycetidae</taxon>
        <taxon>Onygenales</taxon>
        <taxon>Onygenaceae</taxon>
        <taxon>Coccidioides</taxon>
    </lineage>
</organism>
<proteinExistence type="predicted"/>
<accession>A0A0J6I3K9</accession>
<dbReference type="VEuPathDB" id="FungiDB:CPAG_02303"/>
<evidence type="ECO:0000313" key="2">
    <source>
        <dbReference type="EMBL" id="KMM65962.1"/>
    </source>
</evidence>
<gene>
    <name evidence="2" type="ORF">CPAG_02303</name>
</gene>
<evidence type="ECO:0000313" key="3">
    <source>
        <dbReference type="Proteomes" id="UP000054567"/>
    </source>
</evidence>
<sequence length="224" mass="25689">MVQRDLPCEQDVGRGGTNTAESHPRRIVGKRRWFVMSPPKRNKFHGRRHVETSINTAHSHLVCALCRYPSAAEPNPSAGWHASVPFMNIEVRRGMRLKLHTCPLSHRFLKIIPSWIILFVPVPEPNHAFTCSERGIILVTDLMSYSGFLLRPRHTCVKPVTQKLMTIWIFVDTHFTRPFIIVNFEKINSIAGRSVQRSGQFPYVSSMLDRLHLAVGYQKPETIQ</sequence>
<reference evidence="3" key="3">
    <citation type="journal article" date="2010" name="Genome Res.">
        <title>Population genomic sequencing of Coccidioides fungi reveals recent hybridization and transposon control.</title>
        <authorList>
            <person name="Neafsey D.E."/>
            <person name="Barker B.M."/>
            <person name="Sharpton T.J."/>
            <person name="Stajich J.E."/>
            <person name="Park D.J."/>
            <person name="Whiston E."/>
            <person name="Hung C.-Y."/>
            <person name="McMahan C."/>
            <person name="White J."/>
            <person name="Sykes S."/>
            <person name="Heiman D."/>
            <person name="Young S."/>
            <person name="Zeng Q."/>
            <person name="Abouelleil A."/>
            <person name="Aftuck L."/>
            <person name="Bessette D."/>
            <person name="Brown A."/>
            <person name="FitzGerald M."/>
            <person name="Lui A."/>
            <person name="Macdonald J.P."/>
            <person name="Priest M."/>
            <person name="Orbach M.J."/>
            <person name="Galgiani J.N."/>
            <person name="Kirkland T.N."/>
            <person name="Cole G.T."/>
            <person name="Birren B.W."/>
            <person name="Henn M.R."/>
            <person name="Taylor J.W."/>
            <person name="Rounsley S.D."/>
        </authorList>
    </citation>
    <scope>NUCLEOTIDE SEQUENCE [LARGE SCALE GENOMIC DNA]</scope>
    <source>
        <strain evidence="3">RMSCC 3488</strain>
    </source>
</reference>
<dbReference type="EMBL" id="DS268109">
    <property type="protein sequence ID" value="KMM65962.1"/>
    <property type="molecule type" value="Genomic_DNA"/>
</dbReference>
<dbReference type="Proteomes" id="UP000054567">
    <property type="component" value="Unassembled WGS sequence"/>
</dbReference>
<reference evidence="3" key="2">
    <citation type="journal article" date="2009" name="Genome Res.">
        <title>Comparative genomic analyses of the human fungal pathogens Coccidioides and their relatives.</title>
        <authorList>
            <person name="Sharpton T.J."/>
            <person name="Stajich J.E."/>
            <person name="Rounsley S.D."/>
            <person name="Gardner M.J."/>
            <person name="Wortman J.R."/>
            <person name="Jordar V.S."/>
            <person name="Maiti R."/>
            <person name="Kodira C.D."/>
            <person name="Neafsey D.E."/>
            <person name="Zeng Q."/>
            <person name="Hung C.-Y."/>
            <person name="McMahan C."/>
            <person name="Muszewska A."/>
            <person name="Grynberg M."/>
            <person name="Mandel M.A."/>
            <person name="Kellner E.M."/>
            <person name="Barker B.M."/>
            <person name="Galgiani J.N."/>
            <person name="Orbach M.J."/>
            <person name="Kirkland T.N."/>
            <person name="Cole G.T."/>
            <person name="Henn M.R."/>
            <person name="Birren B.W."/>
            <person name="Taylor J.W."/>
        </authorList>
    </citation>
    <scope>NUCLEOTIDE SEQUENCE [LARGE SCALE GENOMIC DNA]</scope>
    <source>
        <strain evidence="3">RMSCC 3488</strain>
    </source>
</reference>
<name>A0A0J6I3K9_COCPO</name>